<reference evidence="3" key="1">
    <citation type="submission" date="2014-08" db="EMBL/GenBank/DDBJ databases">
        <authorList>
            <person name="Sharma Rahul"/>
            <person name="Thines Marco"/>
        </authorList>
    </citation>
    <scope>NUCLEOTIDE SEQUENCE</scope>
</reference>
<keyword evidence="2 3" id="KW-0808">Transferase</keyword>
<sequence length="333" mass="37030">MLRNRSLARSMGSPFSFRTYAALSPNSPVSPYQVFDRRAKALQKDRAVSREDGARSKLVDYLRREISERVLERFEDVKNSPKRVLELSSGSGIFSQLLDPDKVDSIELIDMSKASLHRDPDSEFDVESITRTQLDEEDLLTHIPENSQDAIVTCMGLHWVNDLPGVLTQIQKALKPDGFFLGAMIGGESLFELRTSLQLADQEREGGISPHISPMADPKDASNLLQRAGFTLLTVDVEDIGFGYPSMYELVEDLRDMGEGNAILGRRTFLKRDTLISASAIYEALHGVPSENGQTTNIPATFEVIFLMGWKPADSQPKPLERGSGKTNLKDVL</sequence>
<dbReference type="PANTHER" id="PTHR13090">
    <property type="entry name" value="ARGININE-HYDROXYLASE NDUFAF5, MITOCHONDRIAL"/>
    <property type="match status" value="1"/>
</dbReference>
<dbReference type="InterPro" id="IPR050602">
    <property type="entry name" value="Malonyl-ACP_OMT"/>
</dbReference>
<evidence type="ECO:0000313" key="3">
    <source>
        <dbReference type="EMBL" id="CED84030.1"/>
    </source>
</evidence>
<keyword evidence="1 3" id="KW-0489">Methyltransferase</keyword>
<accession>A0A0F7STX1</accession>
<protein>
    <submittedName>
        <fullName evidence="3">Predicted methyltransferase</fullName>
    </submittedName>
</protein>
<dbReference type="Gene3D" id="3.40.50.150">
    <property type="entry name" value="Vaccinia Virus protein VP39"/>
    <property type="match status" value="1"/>
</dbReference>
<dbReference type="GO" id="GO:0032981">
    <property type="term" value="P:mitochondrial respiratory chain complex I assembly"/>
    <property type="evidence" value="ECO:0007669"/>
    <property type="project" value="TreeGrafter"/>
</dbReference>
<name>A0A0F7STX1_PHARH</name>
<dbReference type="SUPFAM" id="SSF53335">
    <property type="entry name" value="S-adenosyl-L-methionine-dependent methyltransferases"/>
    <property type="match status" value="1"/>
</dbReference>
<dbReference type="Pfam" id="PF13489">
    <property type="entry name" value="Methyltransf_23"/>
    <property type="match status" value="1"/>
</dbReference>
<dbReference type="InterPro" id="IPR029063">
    <property type="entry name" value="SAM-dependent_MTases_sf"/>
</dbReference>
<proteinExistence type="predicted"/>
<evidence type="ECO:0000256" key="1">
    <source>
        <dbReference type="ARBA" id="ARBA00022603"/>
    </source>
</evidence>
<dbReference type="AlphaFoldDB" id="A0A0F7STX1"/>
<dbReference type="GO" id="GO:0032259">
    <property type="term" value="P:methylation"/>
    <property type="evidence" value="ECO:0007669"/>
    <property type="project" value="UniProtKB-KW"/>
</dbReference>
<dbReference type="GO" id="GO:0008168">
    <property type="term" value="F:methyltransferase activity"/>
    <property type="evidence" value="ECO:0007669"/>
    <property type="project" value="UniProtKB-KW"/>
</dbReference>
<dbReference type="GO" id="GO:0005739">
    <property type="term" value="C:mitochondrion"/>
    <property type="evidence" value="ECO:0007669"/>
    <property type="project" value="TreeGrafter"/>
</dbReference>
<evidence type="ECO:0000256" key="2">
    <source>
        <dbReference type="ARBA" id="ARBA00022679"/>
    </source>
</evidence>
<organism evidence="3">
    <name type="scientific">Phaffia rhodozyma</name>
    <name type="common">Yeast</name>
    <name type="synonym">Xanthophyllomyces dendrorhous</name>
    <dbReference type="NCBI Taxonomy" id="264483"/>
    <lineage>
        <taxon>Eukaryota</taxon>
        <taxon>Fungi</taxon>
        <taxon>Dikarya</taxon>
        <taxon>Basidiomycota</taxon>
        <taxon>Agaricomycotina</taxon>
        <taxon>Tremellomycetes</taxon>
        <taxon>Cystofilobasidiales</taxon>
        <taxon>Mrakiaceae</taxon>
        <taxon>Phaffia</taxon>
    </lineage>
</organism>
<dbReference type="PANTHER" id="PTHR13090:SF1">
    <property type="entry name" value="ARGININE-HYDROXYLASE NDUFAF5, MITOCHONDRIAL"/>
    <property type="match status" value="1"/>
</dbReference>
<dbReference type="EMBL" id="LN483157">
    <property type="protein sequence ID" value="CED84030.1"/>
    <property type="molecule type" value="Genomic_DNA"/>
</dbReference>
<dbReference type="CDD" id="cd02440">
    <property type="entry name" value="AdoMet_MTases"/>
    <property type="match status" value="1"/>
</dbReference>